<proteinExistence type="predicted"/>
<dbReference type="KEGG" id="bko:CKF48_07030"/>
<organism evidence="2 3">
    <name type="scientific">Cytobacillus kochii</name>
    <dbReference type="NCBI Taxonomy" id="859143"/>
    <lineage>
        <taxon>Bacteria</taxon>
        <taxon>Bacillati</taxon>
        <taxon>Bacillota</taxon>
        <taxon>Bacilli</taxon>
        <taxon>Bacillales</taxon>
        <taxon>Bacillaceae</taxon>
        <taxon>Cytobacillus</taxon>
    </lineage>
</organism>
<evidence type="ECO:0000256" key="1">
    <source>
        <dbReference type="SAM" id="Phobius"/>
    </source>
</evidence>
<evidence type="ECO:0000313" key="3">
    <source>
        <dbReference type="Proteomes" id="UP000215137"/>
    </source>
</evidence>
<keyword evidence="1" id="KW-0812">Transmembrane</keyword>
<evidence type="ECO:0000313" key="2">
    <source>
        <dbReference type="EMBL" id="ASV67106.1"/>
    </source>
</evidence>
<dbReference type="Proteomes" id="UP000215137">
    <property type="component" value="Chromosome"/>
</dbReference>
<dbReference type="EMBL" id="CP022983">
    <property type="protein sequence ID" value="ASV67106.1"/>
    <property type="molecule type" value="Genomic_DNA"/>
</dbReference>
<gene>
    <name evidence="2" type="ORF">CKF48_07030</name>
</gene>
<keyword evidence="3" id="KW-1185">Reference proteome</keyword>
<keyword evidence="1" id="KW-0472">Membrane</keyword>
<dbReference type="RefSeq" id="WP_095370681.1">
    <property type="nucleotide sequence ID" value="NZ_CP022983.1"/>
</dbReference>
<keyword evidence="1" id="KW-1133">Transmembrane helix</keyword>
<name>A0A248TFY6_9BACI</name>
<reference evidence="2 3" key="1">
    <citation type="submission" date="2017-08" db="EMBL/GenBank/DDBJ databases">
        <title>Complete Genome Sequence of Bacillus kochii Oregon-R-modENCODE STRAIN BDGP4, isolated from Drosophila melanogaster gut.</title>
        <authorList>
            <person name="Wan K.H."/>
            <person name="Yu C."/>
            <person name="Park S."/>
            <person name="Hammonds A.S."/>
            <person name="Booth B.W."/>
            <person name="Celniker S.E."/>
        </authorList>
    </citation>
    <scope>NUCLEOTIDE SEQUENCE [LARGE SCALE GENOMIC DNA]</scope>
    <source>
        <strain evidence="2 3">BDGP4</strain>
    </source>
</reference>
<accession>A0A248TFY6</accession>
<feature type="transmembrane region" description="Helical" evidence="1">
    <location>
        <begin position="6"/>
        <end position="22"/>
    </location>
</feature>
<dbReference type="AlphaFoldDB" id="A0A248TFY6"/>
<protein>
    <submittedName>
        <fullName evidence="2">Uncharacterized protein</fullName>
    </submittedName>
</protein>
<sequence>MNLLHWMILFIIVSGFITVASMKKRMENKLARLVAQGENGAYKRNRDMQAIIYWILGTVAWGVVSIFLIIWSFNDFFE</sequence>
<feature type="transmembrane region" description="Helical" evidence="1">
    <location>
        <begin position="51"/>
        <end position="73"/>
    </location>
</feature>